<sequence>MKEKKPILQMENITKDFPGVKALDSVHLNVFKGEVMALLGENGAGKSTLMKILSGVYENEKGSILLKDKSIQITSPKNAMDLGIGIIHQELNLIPGLTVGENIFLGKEPTNKSKNINWNKLYTDSDNLLKRLGSSINSKAPASTLSIGDQQMVEIAKALSVDAEILIFDEPTDALTDREANNLFRVIEELKENGKGIVYISHRLPEVFEICDRVTVLRDGQFIGERAVSELDEDGIIEMMVGRKLTDQIPFSPHRAGEILLEVKDFNSSVSNNINFNIKQGEIVGIGGLMGAGRTEMALSLYGMYPCNSGEIILNGQSIKIDSPQKAIEKGIAYVSEDRKQLGLFLGLSIKDNITLPALKEFEKLLYKIDEKERNSSVDEYINQISIKTPNRDQLVGNLSGGNQQKIAIARGLITKPKLLILDEPTRGVDVGAKKEIYTLINKFKDEGLAILMISSEMPELLGLSDRILVMHNNTITGELSRDEASQESIMRMAVGLKEKVSE</sequence>
<keyword evidence="7" id="KW-0547">Nucleotide-binding</keyword>
<evidence type="ECO:0000313" key="13">
    <source>
        <dbReference type="Proteomes" id="UP000323824"/>
    </source>
</evidence>
<keyword evidence="9" id="KW-1278">Translocase</keyword>
<dbReference type="KEGG" id="sper:EW093_10895"/>
<keyword evidence="8 12" id="KW-0067">ATP-binding</keyword>
<evidence type="ECO:0000256" key="5">
    <source>
        <dbReference type="ARBA" id="ARBA00022597"/>
    </source>
</evidence>
<dbReference type="GO" id="GO:0005886">
    <property type="term" value="C:plasma membrane"/>
    <property type="evidence" value="ECO:0007669"/>
    <property type="project" value="UniProtKB-SubCell"/>
</dbReference>
<reference evidence="12 13" key="1">
    <citation type="submission" date="2019-02" db="EMBL/GenBank/DDBJ databases">
        <authorList>
            <person name="Fomenkov A."/>
            <person name="Dubinina G."/>
            <person name="Grabovich M."/>
            <person name="Vincze T."/>
            <person name="Roberts R.J."/>
        </authorList>
    </citation>
    <scope>NUCLEOTIDE SEQUENCE [LARGE SCALE GENOMIC DNA]</scope>
    <source>
        <strain evidence="12 13">P</strain>
    </source>
</reference>
<evidence type="ECO:0000256" key="7">
    <source>
        <dbReference type="ARBA" id="ARBA00022741"/>
    </source>
</evidence>
<dbReference type="GO" id="GO:0016887">
    <property type="term" value="F:ATP hydrolysis activity"/>
    <property type="evidence" value="ECO:0007669"/>
    <property type="project" value="InterPro"/>
</dbReference>
<dbReference type="CDD" id="cd03215">
    <property type="entry name" value="ABC_Carb_Monos_II"/>
    <property type="match status" value="1"/>
</dbReference>
<evidence type="ECO:0000259" key="11">
    <source>
        <dbReference type="PROSITE" id="PS50893"/>
    </source>
</evidence>
<dbReference type="CDD" id="cd03216">
    <property type="entry name" value="ABC_Carb_Monos_I"/>
    <property type="match status" value="1"/>
</dbReference>
<feature type="domain" description="ABC transporter" evidence="11">
    <location>
        <begin position="254"/>
        <end position="498"/>
    </location>
</feature>
<dbReference type="FunFam" id="3.40.50.300:FF:000127">
    <property type="entry name" value="Ribose import ATP-binding protein RbsA"/>
    <property type="match status" value="1"/>
</dbReference>
<feature type="domain" description="ABC transporter" evidence="11">
    <location>
        <begin position="8"/>
        <end position="244"/>
    </location>
</feature>
<dbReference type="PROSITE" id="PS00211">
    <property type="entry name" value="ABC_TRANSPORTER_1"/>
    <property type="match status" value="1"/>
</dbReference>
<dbReference type="SMART" id="SM00382">
    <property type="entry name" value="AAA"/>
    <property type="match status" value="2"/>
</dbReference>
<dbReference type="GO" id="GO:0015749">
    <property type="term" value="P:monosaccharide transmembrane transport"/>
    <property type="evidence" value="ECO:0007669"/>
    <property type="project" value="UniProtKB-ARBA"/>
</dbReference>
<evidence type="ECO:0000256" key="1">
    <source>
        <dbReference type="ARBA" id="ARBA00004202"/>
    </source>
</evidence>
<keyword evidence="5" id="KW-0762">Sugar transport</keyword>
<dbReference type="InterPro" id="IPR050107">
    <property type="entry name" value="ABC_carbohydrate_import_ATPase"/>
</dbReference>
<dbReference type="PROSITE" id="PS50893">
    <property type="entry name" value="ABC_TRANSPORTER_2"/>
    <property type="match status" value="2"/>
</dbReference>
<dbReference type="AlphaFoldDB" id="A0A5C1QCL4"/>
<comment type="subcellular location">
    <subcellularLocation>
        <location evidence="2">Cell inner membrane</location>
    </subcellularLocation>
    <subcellularLocation>
        <location evidence="1">Cell membrane</location>
        <topology evidence="1">Peripheral membrane protein</topology>
    </subcellularLocation>
</comment>
<keyword evidence="6" id="KW-0677">Repeat</keyword>
<proteinExistence type="predicted"/>
<keyword evidence="3" id="KW-0813">Transport</keyword>
<dbReference type="Pfam" id="PF00005">
    <property type="entry name" value="ABC_tran"/>
    <property type="match status" value="2"/>
</dbReference>
<protein>
    <submittedName>
        <fullName evidence="12">ATP-binding cassette domain-containing protein</fullName>
    </submittedName>
</protein>
<dbReference type="EMBL" id="CP035807">
    <property type="protein sequence ID" value="QEN05197.1"/>
    <property type="molecule type" value="Genomic_DNA"/>
</dbReference>
<keyword evidence="10" id="KW-0472">Membrane</keyword>
<keyword evidence="13" id="KW-1185">Reference proteome</keyword>
<dbReference type="FunFam" id="3.40.50.300:FF:000126">
    <property type="entry name" value="Galactose/methyl galactoside import ATP-binding protein MglA"/>
    <property type="match status" value="1"/>
</dbReference>
<reference evidence="12 13" key="2">
    <citation type="submission" date="2019-09" db="EMBL/GenBank/DDBJ databases">
        <title>Complete Genome Sequence and Methylome Analysis of free living Spirochaetas.</title>
        <authorList>
            <person name="Leshcheva N."/>
            <person name="Mikheeva N."/>
        </authorList>
    </citation>
    <scope>NUCLEOTIDE SEQUENCE [LARGE SCALE GENOMIC DNA]</scope>
    <source>
        <strain evidence="12 13">P</strain>
    </source>
</reference>
<dbReference type="SUPFAM" id="SSF52540">
    <property type="entry name" value="P-loop containing nucleoside triphosphate hydrolases"/>
    <property type="match status" value="2"/>
</dbReference>
<dbReference type="RefSeq" id="WP_149568438.1">
    <property type="nucleotide sequence ID" value="NZ_CP035807.1"/>
</dbReference>
<keyword evidence="4" id="KW-1003">Cell membrane</keyword>
<dbReference type="Gene3D" id="3.40.50.300">
    <property type="entry name" value="P-loop containing nucleotide triphosphate hydrolases"/>
    <property type="match status" value="2"/>
</dbReference>
<evidence type="ECO:0000256" key="10">
    <source>
        <dbReference type="ARBA" id="ARBA00023136"/>
    </source>
</evidence>
<evidence type="ECO:0000256" key="4">
    <source>
        <dbReference type="ARBA" id="ARBA00022475"/>
    </source>
</evidence>
<dbReference type="PANTHER" id="PTHR43790:SF3">
    <property type="entry name" value="D-ALLOSE IMPORT ATP-BINDING PROTEIN ALSA-RELATED"/>
    <property type="match status" value="1"/>
</dbReference>
<dbReference type="InterPro" id="IPR027417">
    <property type="entry name" value="P-loop_NTPase"/>
</dbReference>
<dbReference type="GO" id="GO:0005524">
    <property type="term" value="F:ATP binding"/>
    <property type="evidence" value="ECO:0007669"/>
    <property type="project" value="UniProtKB-KW"/>
</dbReference>
<name>A0A5C1QCL4_9SPIO</name>
<dbReference type="InterPro" id="IPR003439">
    <property type="entry name" value="ABC_transporter-like_ATP-bd"/>
</dbReference>
<evidence type="ECO:0000256" key="8">
    <source>
        <dbReference type="ARBA" id="ARBA00022840"/>
    </source>
</evidence>
<gene>
    <name evidence="12" type="ORF">EW093_10895</name>
</gene>
<organism evidence="12 13">
    <name type="scientific">Thiospirochaeta perfilievii</name>
    <dbReference type="NCBI Taxonomy" id="252967"/>
    <lineage>
        <taxon>Bacteria</taxon>
        <taxon>Pseudomonadati</taxon>
        <taxon>Spirochaetota</taxon>
        <taxon>Spirochaetia</taxon>
        <taxon>Spirochaetales</taxon>
        <taxon>Spirochaetaceae</taxon>
        <taxon>Thiospirochaeta</taxon>
    </lineage>
</organism>
<accession>A0A5C1QCL4</accession>
<evidence type="ECO:0000313" key="12">
    <source>
        <dbReference type="EMBL" id="QEN05197.1"/>
    </source>
</evidence>
<evidence type="ECO:0000256" key="9">
    <source>
        <dbReference type="ARBA" id="ARBA00022967"/>
    </source>
</evidence>
<evidence type="ECO:0000256" key="3">
    <source>
        <dbReference type="ARBA" id="ARBA00022448"/>
    </source>
</evidence>
<dbReference type="InterPro" id="IPR003593">
    <property type="entry name" value="AAA+_ATPase"/>
</dbReference>
<dbReference type="PANTHER" id="PTHR43790">
    <property type="entry name" value="CARBOHYDRATE TRANSPORT ATP-BINDING PROTEIN MG119-RELATED"/>
    <property type="match status" value="1"/>
</dbReference>
<evidence type="ECO:0000256" key="6">
    <source>
        <dbReference type="ARBA" id="ARBA00022737"/>
    </source>
</evidence>
<dbReference type="InterPro" id="IPR017871">
    <property type="entry name" value="ABC_transporter-like_CS"/>
</dbReference>
<dbReference type="Proteomes" id="UP000323824">
    <property type="component" value="Chromosome"/>
</dbReference>
<evidence type="ECO:0000256" key="2">
    <source>
        <dbReference type="ARBA" id="ARBA00004533"/>
    </source>
</evidence>
<dbReference type="OrthoDB" id="304830at2"/>